<comment type="subcellular location">
    <subcellularLocation>
        <location evidence="1 9">Cell inner membrane</location>
        <topology evidence="1 9">Multi-pass membrane protein</topology>
    </subcellularLocation>
</comment>
<evidence type="ECO:0000256" key="4">
    <source>
        <dbReference type="ARBA" id="ARBA00022475"/>
    </source>
</evidence>
<name>A0ABX5LYC1_9GAMM</name>
<dbReference type="Proteomes" id="UP000248090">
    <property type="component" value="Unassembled WGS sequence"/>
</dbReference>
<evidence type="ECO:0000313" key="12">
    <source>
        <dbReference type="EMBL" id="PXF31306.1"/>
    </source>
</evidence>
<dbReference type="PANTHER" id="PTHR30012">
    <property type="entry name" value="GENERAL SECRETION PATHWAY PROTEIN"/>
    <property type="match status" value="1"/>
</dbReference>
<evidence type="ECO:0000256" key="10">
    <source>
        <dbReference type="SAM" id="Phobius"/>
    </source>
</evidence>
<dbReference type="InterPro" id="IPR001992">
    <property type="entry name" value="T2SS_GspF/T4SS_PilC_CS"/>
</dbReference>
<dbReference type="Gene3D" id="1.20.81.30">
    <property type="entry name" value="Type II secretion system (T2SS), domain F"/>
    <property type="match status" value="2"/>
</dbReference>
<dbReference type="EMBL" id="LAPT01000045">
    <property type="protein sequence ID" value="PXF31306.1"/>
    <property type="molecule type" value="Genomic_DNA"/>
</dbReference>
<dbReference type="InterPro" id="IPR018076">
    <property type="entry name" value="T2SS_GspF_dom"/>
</dbReference>
<gene>
    <name evidence="12" type="ORF">WH50_10670</name>
</gene>
<comment type="caution">
    <text evidence="12">The sequence shown here is derived from an EMBL/GenBank/DDBJ whole genome shotgun (WGS) entry which is preliminary data.</text>
</comment>
<keyword evidence="6 9" id="KW-0812">Transmembrane</keyword>
<evidence type="ECO:0000256" key="5">
    <source>
        <dbReference type="ARBA" id="ARBA00022519"/>
    </source>
</evidence>
<feature type="transmembrane region" description="Helical" evidence="10">
    <location>
        <begin position="223"/>
        <end position="241"/>
    </location>
</feature>
<accession>A0ABX5LYC1</accession>
<dbReference type="InterPro" id="IPR003004">
    <property type="entry name" value="GspF/PilC"/>
</dbReference>
<feature type="transmembrane region" description="Helical" evidence="10">
    <location>
        <begin position="169"/>
        <end position="189"/>
    </location>
</feature>
<proteinExistence type="inferred from homology"/>
<evidence type="ECO:0000256" key="7">
    <source>
        <dbReference type="ARBA" id="ARBA00022989"/>
    </source>
</evidence>
<keyword evidence="5" id="KW-0997">Cell inner membrane</keyword>
<feature type="domain" description="Type II secretion system protein GspF" evidence="11">
    <location>
        <begin position="70"/>
        <end position="193"/>
    </location>
</feature>
<feature type="domain" description="Type II secretion system protein GspF" evidence="11">
    <location>
        <begin position="274"/>
        <end position="396"/>
    </location>
</feature>
<feature type="transmembrane region" description="Helical" evidence="10">
    <location>
        <begin position="377"/>
        <end position="397"/>
    </location>
</feature>
<dbReference type="InterPro" id="IPR042094">
    <property type="entry name" value="T2SS_GspF_sf"/>
</dbReference>
<evidence type="ECO:0000256" key="3">
    <source>
        <dbReference type="ARBA" id="ARBA00022448"/>
    </source>
</evidence>
<evidence type="ECO:0000256" key="8">
    <source>
        <dbReference type="ARBA" id="ARBA00023136"/>
    </source>
</evidence>
<dbReference type="PROSITE" id="PS00874">
    <property type="entry name" value="T2SP_F"/>
    <property type="match status" value="1"/>
</dbReference>
<evidence type="ECO:0000259" key="11">
    <source>
        <dbReference type="Pfam" id="PF00482"/>
    </source>
</evidence>
<dbReference type="Pfam" id="PF00482">
    <property type="entry name" value="T2SSF"/>
    <property type="match status" value="2"/>
</dbReference>
<keyword evidence="7 10" id="KW-1133">Transmembrane helix</keyword>
<dbReference type="PANTHER" id="PTHR30012:SF7">
    <property type="entry name" value="PROTEIN TRANSPORT PROTEIN HOFC HOMOLOG"/>
    <property type="match status" value="1"/>
</dbReference>
<evidence type="ECO:0000256" key="9">
    <source>
        <dbReference type="RuleBase" id="RU003923"/>
    </source>
</evidence>
<keyword evidence="8 10" id="KW-0472">Membrane</keyword>
<reference evidence="12 13" key="1">
    <citation type="submission" date="2015-03" db="EMBL/GenBank/DDBJ databases">
        <authorList>
            <person name="Krishnan R."/>
            <person name="Midha S."/>
            <person name="Patil P.B."/>
            <person name="Rameshkumar N."/>
        </authorList>
    </citation>
    <scope>NUCLEOTIDE SEQUENCE [LARGE SCALE GENOMIC DNA]</scope>
    <source>
        <strain evidence="12 13">L1E11</strain>
    </source>
</reference>
<keyword evidence="4" id="KW-1003">Cell membrane</keyword>
<organism evidence="12 13">
    <name type="scientific">Pokkaliibacter plantistimulans</name>
    <dbReference type="NCBI Taxonomy" id="1635171"/>
    <lineage>
        <taxon>Bacteria</taxon>
        <taxon>Pseudomonadati</taxon>
        <taxon>Pseudomonadota</taxon>
        <taxon>Gammaproteobacteria</taxon>
        <taxon>Oceanospirillales</taxon>
        <taxon>Balneatrichaceae</taxon>
        <taxon>Pokkaliibacter</taxon>
    </lineage>
</organism>
<protein>
    <submittedName>
        <fullName evidence="12">Type II secretion system protein F</fullName>
    </submittedName>
</protein>
<evidence type="ECO:0000256" key="2">
    <source>
        <dbReference type="ARBA" id="ARBA00005745"/>
    </source>
</evidence>
<evidence type="ECO:0000256" key="1">
    <source>
        <dbReference type="ARBA" id="ARBA00004429"/>
    </source>
</evidence>
<dbReference type="PRINTS" id="PR00812">
    <property type="entry name" value="BCTERIALGSPF"/>
</dbReference>
<evidence type="ECO:0000256" key="6">
    <source>
        <dbReference type="ARBA" id="ARBA00022692"/>
    </source>
</evidence>
<keyword evidence="3 9" id="KW-0813">Transport</keyword>
<evidence type="ECO:0000313" key="13">
    <source>
        <dbReference type="Proteomes" id="UP000248090"/>
    </source>
</evidence>
<sequence>MVEKKQFTYSWSGIDRYNEKVKGEIVADSPQHAKQLLTEQQVKVKKVGKKLEIGNFKKNASIDSQDLTFFTRQMATMMQSGVPLVQSFDISAQGMEKTKMKNLVEEIRDEVAGGNLLSIALKNHPKYFDSLFCQLVMVGEQSGTLDHMLDRLATYKEKTEALKAKIKKALTYPTAVIVVAIIVTAILLIKVVPQFESLFKGFGADLPVFTQFVVNLSRSLQEWWWIILAIFFATGFMLKRAHQNSEQFRHKLQLLSLKIPVVGNILHQAALARFARTLCTTYASGVPLVEAMGSAAGASGNIYYEKAILQAKRSVSGGQNLRTSLSITGIFPNMVIQMIGIGEDAGSLETMLDKLATFYEAAVDNAVDSLTALLEPFIMCVLGILVGGLIIAMYLPIFKMGSVVG</sequence>
<keyword evidence="13" id="KW-1185">Reference proteome</keyword>
<comment type="similarity">
    <text evidence="2 9">Belongs to the GSP F family.</text>
</comment>